<dbReference type="OMA" id="KTEWSFY"/>
<evidence type="ECO:0000256" key="2">
    <source>
        <dbReference type="SAM" id="MobiDB-lite"/>
    </source>
</evidence>
<dbReference type="SMART" id="SM00568">
    <property type="entry name" value="GRAM"/>
    <property type="match status" value="1"/>
</dbReference>
<dbReference type="Proteomes" id="UP000030748">
    <property type="component" value="Unassembled WGS sequence"/>
</dbReference>
<evidence type="ECO:0000259" key="3">
    <source>
        <dbReference type="SMART" id="SM00568"/>
    </source>
</evidence>
<dbReference type="AlphaFoldDB" id="A0A022RC50"/>
<dbReference type="PANTHER" id="PTHR31969">
    <property type="entry name" value="GEM-LIKE PROTEIN 2"/>
    <property type="match status" value="1"/>
</dbReference>
<dbReference type="InterPro" id="IPR037848">
    <property type="entry name" value="GEM-like"/>
</dbReference>
<feature type="compositionally biased region" description="Polar residues" evidence="2">
    <location>
        <begin position="1"/>
        <end position="12"/>
    </location>
</feature>
<evidence type="ECO:0000313" key="4">
    <source>
        <dbReference type="EMBL" id="EYU36465.1"/>
    </source>
</evidence>
<gene>
    <name evidence="4" type="ORF">MIMGU_mgv1a011414mg</name>
</gene>
<dbReference type="eggNOG" id="ENOG502QUDB">
    <property type="taxonomic scope" value="Eukaryota"/>
</dbReference>
<keyword evidence="5" id="KW-1185">Reference proteome</keyword>
<proteinExistence type="inferred from homology"/>
<feature type="domain" description="GRAM" evidence="3">
    <location>
        <begin position="161"/>
        <end position="238"/>
    </location>
</feature>
<organism evidence="4 5">
    <name type="scientific">Erythranthe guttata</name>
    <name type="common">Yellow monkey flower</name>
    <name type="synonym">Mimulus guttatus</name>
    <dbReference type="NCBI Taxonomy" id="4155"/>
    <lineage>
        <taxon>Eukaryota</taxon>
        <taxon>Viridiplantae</taxon>
        <taxon>Streptophyta</taxon>
        <taxon>Embryophyta</taxon>
        <taxon>Tracheophyta</taxon>
        <taxon>Spermatophyta</taxon>
        <taxon>Magnoliopsida</taxon>
        <taxon>eudicotyledons</taxon>
        <taxon>Gunneridae</taxon>
        <taxon>Pentapetalae</taxon>
        <taxon>asterids</taxon>
        <taxon>lamiids</taxon>
        <taxon>Lamiales</taxon>
        <taxon>Phrymaceae</taxon>
        <taxon>Erythranthe</taxon>
    </lineage>
</organism>
<comment type="similarity">
    <text evidence="1">Belongs to the GEM family.</text>
</comment>
<evidence type="ECO:0000256" key="1">
    <source>
        <dbReference type="ARBA" id="ARBA00009414"/>
    </source>
</evidence>
<dbReference type="Gene3D" id="2.30.29.30">
    <property type="entry name" value="Pleckstrin-homology domain (PH domain)/Phosphotyrosine-binding domain (PTB)"/>
    <property type="match status" value="1"/>
</dbReference>
<feature type="compositionally biased region" description="Polar residues" evidence="2">
    <location>
        <begin position="75"/>
        <end position="86"/>
    </location>
</feature>
<dbReference type="InterPro" id="IPR004182">
    <property type="entry name" value="GRAM"/>
</dbReference>
<dbReference type="Pfam" id="PF02893">
    <property type="entry name" value="GRAM"/>
    <property type="match status" value="1"/>
</dbReference>
<feature type="region of interest" description="Disordered" evidence="2">
    <location>
        <begin position="1"/>
        <end position="43"/>
    </location>
</feature>
<dbReference type="EMBL" id="KI630592">
    <property type="protein sequence ID" value="EYU36465.1"/>
    <property type="molecule type" value="Genomic_DNA"/>
</dbReference>
<dbReference type="InterPro" id="IPR011993">
    <property type="entry name" value="PH-like_dom_sf"/>
</dbReference>
<accession>A0A022RC50</accession>
<feature type="region of interest" description="Disordered" evidence="2">
    <location>
        <begin position="57"/>
        <end position="93"/>
    </location>
</feature>
<sequence>MNSYTKANPSDETLTHSKESKPVAGGSGGGHHAGYAPYPKLEPDDVAPVANTWTTTTTSVPVAGEPPRFTPGQIPATTMPNESNPYISADPVTESSMKNNVDKVKDVLGKWGKKASEATKAAEDLAGNMWQHLKTGPSLADAAVGRIAQSTKVLAEGGYEKVFQNTFENIPEEKLLKTYGCYLSTSVGPVVGVLYLSSAKVAFCSDSPLSYKVGDEVSWSYYKVVIPLYQLKAVNPSTNKTNASEKYIQIISVDGHEFWFMGFMYYDSAVKNLLGALQDYHS</sequence>
<dbReference type="STRING" id="4155.A0A022RC50"/>
<evidence type="ECO:0000313" key="5">
    <source>
        <dbReference type="Proteomes" id="UP000030748"/>
    </source>
</evidence>
<reference evidence="4 5" key="1">
    <citation type="journal article" date="2013" name="Proc. Natl. Acad. Sci. U.S.A.">
        <title>Fine-scale variation in meiotic recombination in Mimulus inferred from population shotgun sequencing.</title>
        <authorList>
            <person name="Hellsten U."/>
            <person name="Wright K.M."/>
            <person name="Jenkins J."/>
            <person name="Shu S."/>
            <person name="Yuan Y."/>
            <person name="Wessler S.R."/>
            <person name="Schmutz J."/>
            <person name="Willis J.H."/>
            <person name="Rokhsar D.S."/>
        </authorList>
    </citation>
    <scope>NUCLEOTIDE SEQUENCE [LARGE SCALE GENOMIC DNA]</scope>
    <source>
        <strain evidence="5">cv. DUN x IM62</strain>
    </source>
</reference>
<name>A0A022RC50_ERYGU</name>
<dbReference type="KEGG" id="egt:105959335"/>
<protein>
    <recommendedName>
        <fullName evidence="3">GRAM domain-containing protein</fullName>
    </recommendedName>
</protein>
<dbReference type="OrthoDB" id="640718at2759"/>
<dbReference type="PhylomeDB" id="A0A022RC50"/>